<dbReference type="KEGG" id="smx:SM11_pC0298"/>
<feature type="region of interest" description="Disordered" evidence="1">
    <location>
        <begin position="1"/>
        <end position="31"/>
    </location>
</feature>
<dbReference type="HOGENOM" id="CLU_3398497_0_0_5"/>
<evidence type="ECO:0000313" key="2">
    <source>
        <dbReference type="EMBL" id="AEH81371.1"/>
    </source>
</evidence>
<sequence>MKALKKRFVETRRRRPPDEKARRRLNPARLE</sequence>
<geneLocation type="plasmid" evidence="2 3">
    <name>pSmeSM11c</name>
</geneLocation>
<keyword evidence="2" id="KW-0614">Plasmid</keyword>
<dbReference type="AlphaFoldDB" id="F7XC80"/>
<evidence type="ECO:0000313" key="3">
    <source>
        <dbReference type="Proteomes" id="UP000009045"/>
    </source>
</evidence>
<dbReference type="EMBL" id="CP001831">
    <property type="protein sequence ID" value="AEH81371.1"/>
    <property type="molecule type" value="Genomic_DNA"/>
</dbReference>
<accession>F7XC80</accession>
<gene>
    <name evidence="2" type="ordered locus">SM11_pC0298</name>
</gene>
<feature type="compositionally biased region" description="Basic residues" evidence="1">
    <location>
        <begin position="22"/>
        <end position="31"/>
    </location>
</feature>
<feature type="compositionally biased region" description="Basic and acidic residues" evidence="1">
    <location>
        <begin position="7"/>
        <end position="21"/>
    </location>
</feature>
<reference evidence="2 3" key="1">
    <citation type="journal article" date="2011" name="J. Biotechnol.">
        <title>The complete genome sequence of the dominant Sinorhizobium meliloti field isolate SM11 extends the S. meliloti pan-genome.</title>
        <authorList>
            <person name="Schneiker-Bekel S."/>
            <person name="Wibberg D."/>
            <person name="Bekel T."/>
            <person name="Blom J."/>
            <person name="Linke B."/>
            <person name="Neuweger H."/>
            <person name="Stiens M."/>
            <person name="Vorholter F.J."/>
            <person name="Weidner S."/>
            <person name="Goesmann A."/>
            <person name="Puhler A."/>
            <person name="Schluter A."/>
        </authorList>
    </citation>
    <scope>NUCLEOTIDE SEQUENCE [LARGE SCALE GENOMIC DNA]</scope>
    <source>
        <strain evidence="2 3">SM11</strain>
        <plasmid evidence="3">pSmeSM11c</plasmid>
    </source>
</reference>
<protein>
    <submittedName>
        <fullName evidence="2">Uncharacterized protein</fullName>
    </submittedName>
</protein>
<proteinExistence type="predicted"/>
<evidence type="ECO:0000256" key="1">
    <source>
        <dbReference type="SAM" id="MobiDB-lite"/>
    </source>
</evidence>
<name>F7XC80_SINMM</name>
<dbReference type="Proteomes" id="UP000009045">
    <property type="component" value="Plasmid pSmeSM11c"/>
</dbReference>
<organism evidence="2 3">
    <name type="scientific">Sinorhizobium meliloti (strain SM11)</name>
    <dbReference type="NCBI Taxonomy" id="707241"/>
    <lineage>
        <taxon>Bacteria</taxon>
        <taxon>Pseudomonadati</taxon>
        <taxon>Pseudomonadota</taxon>
        <taxon>Alphaproteobacteria</taxon>
        <taxon>Hyphomicrobiales</taxon>
        <taxon>Rhizobiaceae</taxon>
        <taxon>Sinorhizobium/Ensifer group</taxon>
        <taxon>Sinorhizobium</taxon>
    </lineage>
</organism>